<dbReference type="GO" id="GO:0006826">
    <property type="term" value="P:iron ion transport"/>
    <property type="evidence" value="ECO:0007669"/>
    <property type="project" value="UniProtKB-KW"/>
</dbReference>
<feature type="transmembrane region" description="Helical" evidence="10">
    <location>
        <begin position="559"/>
        <end position="586"/>
    </location>
</feature>
<keyword evidence="6 10" id="KW-1133">Transmembrane helix</keyword>
<feature type="transmembrane region" description="Helical" evidence="10">
    <location>
        <begin position="515"/>
        <end position="538"/>
    </location>
</feature>
<dbReference type="AlphaFoldDB" id="A0A9X0B3X1"/>
<feature type="transmembrane region" description="Helical" evidence="10">
    <location>
        <begin position="598"/>
        <end position="618"/>
    </location>
</feature>
<feature type="transmembrane region" description="Helical" evidence="10">
    <location>
        <begin position="764"/>
        <end position="790"/>
    </location>
</feature>
<dbReference type="Gene3D" id="1.20.1250.20">
    <property type="entry name" value="MFS general substrate transporter like domains"/>
    <property type="match status" value="2"/>
</dbReference>
<evidence type="ECO:0000256" key="6">
    <source>
        <dbReference type="ARBA" id="ARBA00022989"/>
    </source>
</evidence>
<dbReference type="Pfam" id="PF07690">
    <property type="entry name" value="MFS_1"/>
    <property type="match status" value="1"/>
</dbReference>
<organism evidence="12 13">
    <name type="scientific">Penicillium cosmopolitanum</name>
    <dbReference type="NCBI Taxonomy" id="1131564"/>
    <lineage>
        <taxon>Eukaryota</taxon>
        <taxon>Fungi</taxon>
        <taxon>Dikarya</taxon>
        <taxon>Ascomycota</taxon>
        <taxon>Pezizomycotina</taxon>
        <taxon>Eurotiomycetes</taxon>
        <taxon>Eurotiomycetidae</taxon>
        <taxon>Eurotiales</taxon>
        <taxon>Aspergillaceae</taxon>
        <taxon>Penicillium</taxon>
    </lineage>
</organism>
<keyword evidence="7" id="KW-0408">Iron</keyword>
<evidence type="ECO:0000313" key="13">
    <source>
        <dbReference type="Proteomes" id="UP001147747"/>
    </source>
</evidence>
<sequence>MGEFVENSDQPTAVALPNSEQFYLDNDQGEKYLIQVSWPLNWRDGPASARKPLPIMYMVDGNVTFLTATESSWRRQLSSRYTGGGLIVAIGYPLTRKLYDFQRRNGDLTPPTKNPIPGHGGADGFLDFIDGCVRPAVKARYPQITVSREGLYGHSYGGIFVLHALFTRPTMFDSYLVASPSIWWNDRCIMSEAKTFLENENRQVKNGSLPSLAIFWGSFEQTPPRWDNESLDEYEQRVQTASDQKMADSAFGLSEMLRGSKGIRRVKAEEILKEDHISITPCSLHRIVGEKPAADSHEASTSDPNVVQMRANDKEAAHDMNEIAGVSKNDDDRPTEDAQVGVRQIEAVTLAWGKGSVFTVLIFIWFLTLINNMKSSMVYSLTAYATSSFMGHSLLTVITIVANAMTAAVYIPMAKALDLWGRAEGLLLMTLFCMIGLILLATSRNLETYCAGEVFYSVGFGGLAYSWDVLAADVTNLRNRGLAFAFTSSPALISAFAGSKAAAEFLLHVDWRWGYGIWAIILPFFALPIYIILAYSLRKAEKKGIILKEKKSWSFNLQTIQWIVIEFDVLGVILFAGGFVVFLLPFTLASSAPDGWKTGYIIAMMVVGFVTIIVFGLYETYVASRPFLDYKFLTDRTILGACLLDMTYQISYYCYGSYLSSFLQVVYELDVATAGYVGNTFSVVSFVFLFIAGWLIRWTGRFKWILWVCVPMYIFGLGLMIHFRQPGGYIGYIVMCEVFFSVSGGIFILCVQIAALASVDHQHVAAALALVFVSGSIGGAIGSAICGAIWTNTFLKQLELHLPESAMPNLALIYSQLPVQLSYEVGSPERDAIVKAYGYAQPRMLIAGTVFMALGFIWVGMMRNLNVKKMTQTKGNVF</sequence>
<dbReference type="OrthoDB" id="4078873at2759"/>
<evidence type="ECO:0000259" key="11">
    <source>
        <dbReference type="PROSITE" id="PS50850"/>
    </source>
</evidence>
<evidence type="ECO:0000256" key="5">
    <source>
        <dbReference type="ARBA" id="ARBA00022692"/>
    </source>
</evidence>
<reference evidence="12" key="2">
    <citation type="journal article" date="2023" name="IMA Fungus">
        <title>Comparative genomic study of the Penicillium genus elucidates a diverse pangenome and 15 lateral gene transfer events.</title>
        <authorList>
            <person name="Petersen C."/>
            <person name="Sorensen T."/>
            <person name="Nielsen M.R."/>
            <person name="Sondergaard T.E."/>
            <person name="Sorensen J.L."/>
            <person name="Fitzpatrick D.A."/>
            <person name="Frisvad J.C."/>
            <person name="Nielsen K.L."/>
        </authorList>
    </citation>
    <scope>NUCLEOTIDE SEQUENCE</scope>
    <source>
        <strain evidence="12">IBT 29677</strain>
    </source>
</reference>
<feature type="transmembrane region" description="Helical" evidence="10">
    <location>
        <begin position="729"/>
        <end position="757"/>
    </location>
</feature>
<evidence type="ECO:0000256" key="4">
    <source>
        <dbReference type="ARBA" id="ARBA00022496"/>
    </source>
</evidence>
<feature type="transmembrane region" description="Helical" evidence="10">
    <location>
        <begin position="423"/>
        <end position="442"/>
    </location>
</feature>
<reference evidence="12" key="1">
    <citation type="submission" date="2022-12" db="EMBL/GenBank/DDBJ databases">
        <authorList>
            <person name="Petersen C."/>
        </authorList>
    </citation>
    <scope>NUCLEOTIDE SEQUENCE</scope>
    <source>
        <strain evidence="12">IBT 29677</strain>
    </source>
</reference>
<keyword evidence="3" id="KW-0813">Transport</keyword>
<dbReference type="InterPro" id="IPR011701">
    <property type="entry name" value="MFS"/>
</dbReference>
<evidence type="ECO:0000256" key="3">
    <source>
        <dbReference type="ARBA" id="ARBA00022448"/>
    </source>
</evidence>
<gene>
    <name evidence="12" type="ORF">N7509_009698</name>
</gene>
<comment type="similarity">
    <text evidence="2">Belongs to the major facilitator superfamily.</text>
</comment>
<comment type="subcellular location">
    <subcellularLocation>
        <location evidence="1">Membrane</location>
        <topology evidence="1">Multi-pass membrane protein</topology>
    </subcellularLocation>
</comment>
<protein>
    <recommendedName>
        <fullName evidence="11">Major facilitator superfamily (MFS) profile domain-containing protein</fullName>
    </recommendedName>
</protein>
<feature type="transmembrane region" description="Helical" evidence="10">
    <location>
        <begin position="678"/>
        <end position="697"/>
    </location>
</feature>
<dbReference type="InterPro" id="IPR036259">
    <property type="entry name" value="MFS_trans_sf"/>
</dbReference>
<dbReference type="Gene3D" id="3.40.50.1820">
    <property type="entry name" value="alpha/beta hydrolase"/>
    <property type="match status" value="1"/>
</dbReference>
<proteinExistence type="inferred from homology"/>
<dbReference type="FunFam" id="1.20.1250.20:FF:000284">
    <property type="entry name" value="Siderophore iron transporter mirB"/>
    <property type="match status" value="1"/>
</dbReference>
<feature type="transmembrane region" description="Helical" evidence="10">
    <location>
        <begin position="351"/>
        <end position="370"/>
    </location>
</feature>
<feature type="transmembrane region" description="Helical" evidence="10">
    <location>
        <begin position="390"/>
        <end position="411"/>
    </location>
</feature>
<dbReference type="InterPro" id="IPR000801">
    <property type="entry name" value="Esterase-like"/>
</dbReference>
<dbReference type="SUPFAM" id="SSF53474">
    <property type="entry name" value="alpha/beta-Hydrolases"/>
    <property type="match status" value="1"/>
</dbReference>
<feature type="domain" description="Major facilitator superfamily (MFS) profile" evidence="11">
    <location>
        <begin position="360"/>
        <end position="867"/>
    </location>
</feature>
<feature type="transmembrane region" description="Helical" evidence="10">
    <location>
        <begin position="844"/>
        <end position="861"/>
    </location>
</feature>
<dbReference type="GO" id="GO:0005886">
    <property type="term" value="C:plasma membrane"/>
    <property type="evidence" value="ECO:0007669"/>
    <property type="project" value="TreeGrafter"/>
</dbReference>
<evidence type="ECO:0000256" key="1">
    <source>
        <dbReference type="ARBA" id="ARBA00004141"/>
    </source>
</evidence>
<dbReference type="RefSeq" id="XP_056484955.1">
    <property type="nucleotide sequence ID" value="XM_056634335.1"/>
</dbReference>
<keyword evidence="4" id="KW-0410">Iron transport</keyword>
<dbReference type="PROSITE" id="PS50850">
    <property type="entry name" value="MFS"/>
    <property type="match status" value="1"/>
</dbReference>
<evidence type="ECO:0000256" key="2">
    <source>
        <dbReference type="ARBA" id="ARBA00008335"/>
    </source>
</evidence>
<dbReference type="GO" id="GO:0072330">
    <property type="term" value="P:monocarboxylic acid biosynthetic process"/>
    <property type="evidence" value="ECO:0007669"/>
    <property type="project" value="UniProtKB-ARBA"/>
</dbReference>
<dbReference type="FunFam" id="1.20.1250.20:FF:000302">
    <property type="entry name" value="MFS siderochrome iron transporter MirB"/>
    <property type="match status" value="1"/>
</dbReference>
<dbReference type="GO" id="GO:0022857">
    <property type="term" value="F:transmembrane transporter activity"/>
    <property type="evidence" value="ECO:0007669"/>
    <property type="project" value="InterPro"/>
</dbReference>
<feature type="transmembrane region" description="Helical" evidence="10">
    <location>
        <begin position="454"/>
        <end position="470"/>
    </location>
</feature>
<dbReference type="Proteomes" id="UP001147747">
    <property type="component" value="Unassembled WGS sequence"/>
</dbReference>
<dbReference type="GO" id="GO:0017000">
    <property type="term" value="P:antibiotic biosynthetic process"/>
    <property type="evidence" value="ECO:0007669"/>
    <property type="project" value="UniProtKB-ARBA"/>
</dbReference>
<dbReference type="GO" id="GO:0010106">
    <property type="term" value="P:cellular response to iron ion starvation"/>
    <property type="evidence" value="ECO:0007669"/>
    <property type="project" value="UniProtKB-ARBA"/>
</dbReference>
<keyword evidence="5 10" id="KW-0812">Transmembrane</keyword>
<dbReference type="Pfam" id="PF00756">
    <property type="entry name" value="Esterase"/>
    <property type="match status" value="1"/>
</dbReference>
<accession>A0A9X0B3X1</accession>
<dbReference type="EMBL" id="JAPZBU010000009">
    <property type="protein sequence ID" value="KAJ5387157.1"/>
    <property type="molecule type" value="Genomic_DNA"/>
</dbReference>
<feature type="transmembrane region" description="Helical" evidence="10">
    <location>
        <begin position="704"/>
        <end position="723"/>
    </location>
</feature>
<dbReference type="GeneID" id="81373315"/>
<keyword evidence="13" id="KW-1185">Reference proteome</keyword>
<evidence type="ECO:0000256" key="8">
    <source>
        <dbReference type="ARBA" id="ARBA00023065"/>
    </source>
</evidence>
<keyword evidence="8" id="KW-0406">Ion transport</keyword>
<dbReference type="SUPFAM" id="SSF103473">
    <property type="entry name" value="MFS general substrate transporter"/>
    <property type="match status" value="2"/>
</dbReference>
<evidence type="ECO:0000256" key="10">
    <source>
        <dbReference type="SAM" id="Phobius"/>
    </source>
</evidence>
<evidence type="ECO:0000256" key="9">
    <source>
        <dbReference type="ARBA" id="ARBA00023136"/>
    </source>
</evidence>
<dbReference type="PANTHER" id="PTHR23501:SF50">
    <property type="entry name" value="MFS SIDEROCHROME IRON TRANSPORTER MIRB (AFU_ORTHOLOGUE AFUA_3G03640)-RELATED"/>
    <property type="match status" value="1"/>
</dbReference>
<dbReference type="InterPro" id="IPR029058">
    <property type="entry name" value="AB_hydrolase_fold"/>
</dbReference>
<evidence type="ECO:0000313" key="12">
    <source>
        <dbReference type="EMBL" id="KAJ5387157.1"/>
    </source>
</evidence>
<feature type="transmembrane region" description="Helical" evidence="10">
    <location>
        <begin position="638"/>
        <end position="658"/>
    </location>
</feature>
<dbReference type="InterPro" id="IPR020846">
    <property type="entry name" value="MFS_dom"/>
</dbReference>
<dbReference type="PANTHER" id="PTHR23501">
    <property type="entry name" value="MAJOR FACILITATOR SUPERFAMILY"/>
    <property type="match status" value="1"/>
</dbReference>
<name>A0A9X0B3X1_9EURO</name>
<evidence type="ECO:0000256" key="7">
    <source>
        <dbReference type="ARBA" id="ARBA00023004"/>
    </source>
</evidence>
<comment type="caution">
    <text evidence="12">The sequence shown here is derived from an EMBL/GenBank/DDBJ whole genome shotgun (WGS) entry which is preliminary data.</text>
</comment>
<keyword evidence="9 10" id="KW-0472">Membrane</keyword>